<evidence type="ECO:0000313" key="4">
    <source>
        <dbReference type="EMBL" id="SVA12802.1"/>
    </source>
</evidence>
<proteinExistence type="inferred from homology"/>
<keyword evidence="3" id="KW-0067">ATP-binding</keyword>
<dbReference type="InterPro" id="IPR014746">
    <property type="entry name" value="Gln_synth/guanido_kin_cat_dom"/>
</dbReference>
<dbReference type="HAMAP" id="MF_01609">
    <property type="entry name" value="Glu_cys_ligase_2"/>
    <property type="match status" value="1"/>
</dbReference>
<dbReference type="SUPFAM" id="SSF55931">
    <property type="entry name" value="Glutamine synthetase/guanido kinase"/>
    <property type="match status" value="1"/>
</dbReference>
<sequence>VVAHPPEDLLAEGVARTDGLMTTEFLQSQLEVGTRKCSSVSEAAAEIVELRSVLSDLAGEYGNAVVAASTHPFGAWESQELTHTERYEKLDQDHQVVARRMLICGMHVHVGLDDDDLRIDLMRQASYFLPHILALSTSSPFWHGTNTGLRSYRLTVFDGMPRTGLPEVFESWGDYQRHVEVLVEAGVIEDASKLWWDLRPSIRYPTLEMRIADVCTTAAHGASLAAIYQCVLWMLHELKRSNQRWRGYSNMLVRENRWLAQRYGFDAGMIDFGVGSVVPFSDLVEELLEMLGPAADVLGCSDELAATRDILGSGTSAHRQVAVYEAAMADGAEAGEALRAVVDYLIEETTRLP</sequence>
<dbReference type="GO" id="GO:0042398">
    <property type="term" value="P:modified amino acid biosynthetic process"/>
    <property type="evidence" value="ECO:0007669"/>
    <property type="project" value="InterPro"/>
</dbReference>
<evidence type="ECO:0000256" key="3">
    <source>
        <dbReference type="ARBA" id="ARBA00022840"/>
    </source>
</evidence>
<dbReference type="Pfam" id="PF04107">
    <property type="entry name" value="GCS2"/>
    <property type="match status" value="1"/>
</dbReference>
<dbReference type="GO" id="GO:0005524">
    <property type="term" value="F:ATP binding"/>
    <property type="evidence" value="ECO:0007669"/>
    <property type="project" value="UniProtKB-KW"/>
</dbReference>
<keyword evidence="1" id="KW-0436">Ligase</keyword>
<dbReference type="GO" id="GO:0004357">
    <property type="term" value="F:glutamate-cysteine ligase activity"/>
    <property type="evidence" value="ECO:0007669"/>
    <property type="project" value="InterPro"/>
</dbReference>
<organism evidence="4">
    <name type="scientific">marine metagenome</name>
    <dbReference type="NCBI Taxonomy" id="408172"/>
    <lineage>
        <taxon>unclassified sequences</taxon>
        <taxon>metagenomes</taxon>
        <taxon>ecological metagenomes</taxon>
    </lineage>
</organism>
<gene>
    <name evidence="4" type="ORF">METZ01_LOCUS65656</name>
</gene>
<dbReference type="InterPro" id="IPR011793">
    <property type="entry name" value="YbdK"/>
</dbReference>
<dbReference type="AlphaFoldDB" id="A0A381T9E1"/>
<dbReference type="EMBL" id="UINC01004231">
    <property type="protein sequence ID" value="SVA12802.1"/>
    <property type="molecule type" value="Genomic_DNA"/>
</dbReference>
<dbReference type="NCBIfam" id="TIGR02050">
    <property type="entry name" value="gshA_cyan_rel"/>
    <property type="match status" value="1"/>
</dbReference>
<evidence type="ECO:0008006" key="5">
    <source>
        <dbReference type="Google" id="ProtNLM"/>
    </source>
</evidence>
<name>A0A381T9E1_9ZZZZ</name>
<evidence type="ECO:0000256" key="2">
    <source>
        <dbReference type="ARBA" id="ARBA00022741"/>
    </source>
</evidence>
<dbReference type="InterPro" id="IPR006336">
    <property type="entry name" value="GCS2"/>
</dbReference>
<dbReference type="InterPro" id="IPR050141">
    <property type="entry name" value="GCL_type2/YbdK_subfam"/>
</dbReference>
<dbReference type="PANTHER" id="PTHR36510:SF1">
    <property type="entry name" value="GLUTAMATE--CYSTEINE LIGASE 2-RELATED"/>
    <property type="match status" value="1"/>
</dbReference>
<feature type="non-terminal residue" evidence="4">
    <location>
        <position position="1"/>
    </location>
</feature>
<keyword evidence="2" id="KW-0547">Nucleotide-binding</keyword>
<protein>
    <recommendedName>
        <fullName evidence="5">Glutamate--cysteine ligase</fullName>
    </recommendedName>
</protein>
<reference evidence="4" key="1">
    <citation type="submission" date="2018-05" db="EMBL/GenBank/DDBJ databases">
        <authorList>
            <person name="Lanie J.A."/>
            <person name="Ng W.-L."/>
            <person name="Kazmierczak K.M."/>
            <person name="Andrzejewski T.M."/>
            <person name="Davidsen T.M."/>
            <person name="Wayne K.J."/>
            <person name="Tettelin H."/>
            <person name="Glass J.I."/>
            <person name="Rusch D."/>
            <person name="Podicherti R."/>
            <person name="Tsui H.-C.T."/>
            <person name="Winkler M.E."/>
        </authorList>
    </citation>
    <scope>NUCLEOTIDE SEQUENCE</scope>
</reference>
<dbReference type="PANTHER" id="PTHR36510">
    <property type="entry name" value="GLUTAMATE--CYSTEINE LIGASE 2-RELATED"/>
    <property type="match status" value="1"/>
</dbReference>
<dbReference type="NCBIfam" id="NF010039">
    <property type="entry name" value="PRK13515.1"/>
    <property type="match status" value="1"/>
</dbReference>
<dbReference type="Gene3D" id="3.30.590.20">
    <property type="match status" value="1"/>
</dbReference>
<evidence type="ECO:0000256" key="1">
    <source>
        <dbReference type="ARBA" id="ARBA00022598"/>
    </source>
</evidence>
<accession>A0A381T9E1</accession>